<feature type="chain" id="PRO_5028350317" evidence="2">
    <location>
        <begin position="23"/>
        <end position="134"/>
    </location>
</feature>
<dbReference type="GO" id="GO:0005886">
    <property type="term" value="C:plasma membrane"/>
    <property type="evidence" value="ECO:0007669"/>
    <property type="project" value="TreeGrafter"/>
</dbReference>
<feature type="domain" description="Snake toxin/toxin-like" evidence="3">
    <location>
        <begin position="23"/>
        <end position="100"/>
    </location>
</feature>
<dbReference type="InterPro" id="IPR018363">
    <property type="entry name" value="CD59_antigen_CS"/>
</dbReference>
<dbReference type="KEGG" id="gsh:117354791"/>
<dbReference type="InterPro" id="IPR035076">
    <property type="entry name" value="Toxin/TOLIP"/>
</dbReference>
<name>A0A6P8PJ75_GEOSA</name>
<gene>
    <name evidence="5" type="primary">LOC117354791</name>
</gene>
<dbReference type="AlphaFoldDB" id="A0A6P8PJ75"/>
<keyword evidence="1 2" id="KW-0732">Signal</keyword>
<organism evidence="4 5">
    <name type="scientific">Geotrypetes seraphini</name>
    <name type="common">Gaboon caecilian</name>
    <name type="synonym">Caecilia seraphini</name>
    <dbReference type="NCBI Taxonomy" id="260995"/>
    <lineage>
        <taxon>Eukaryota</taxon>
        <taxon>Metazoa</taxon>
        <taxon>Chordata</taxon>
        <taxon>Craniata</taxon>
        <taxon>Vertebrata</taxon>
        <taxon>Euteleostomi</taxon>
        <taxon>Amphibia</taxon>
        <taxon>Gymnophiona</taxon>
        <taxon>Geotrypetes</taxon>
    </lineage>
</organism>
<feature type="signal peptide" evidence="2">
    <location>
        <begin position="1"/>
        <end position="22"/>
    </location>
</feature>
<sequence>MMKKGILTVPLLALFYVDLVLSLECYYCPSAVPSAECTEVVNCTKNEPMCKTKVTDSDFGFPFQGTEHVTRGCAKQCFPSSLDTIGDANPIFCCNSDRCNNRGLSAGKATGIRAGRVALPMCMASIFFLHRTAR</sequence>
<dbReference type="SUPFAM" id="SSF57302">
    <property type="entry name" value="Snake toxin-like"/>
    <property type="match status" value="1"/>
</dbReference>
<accession>A0A6P8PJ75</accession>
<proteinExistence type="predicted"/>
<evidence type="ECO:0000256" key="2">
    <source>
        <dbReference type="SAM" id="SignalP"/>
    </source>
</evidence>
<keyword evidence="4" id="KW-1185">Reference proteome</keyword>
<dbReference type="OrthoDB" id="9900838at2759"/>
<dbReference type="PROSITE" id="PS00983">
    <property type="entry name" value="LY6_UPAR"/>
    <property type="match status" value="1"/>
</dbReference>
<dbReference type="InterPro" id="IPR051110">
    <property type="entry name" value="Ly-6/neurotoxin-like_GPI-ap"/>
</dbReference>
<dbReference type="Gene3D" id="2.10.60.10">
    <property type="entry name" value="CD59"/>
    <property type="match status" value="1"/>
</dbReference>
<evidence type="ECO:0000313" key="5">
    <source>
        <dbReference type="RefSeq" id="XP_033788662.1"/>
    </source>
</evidence>
<dbReference type="FunFam" id="2.10.60.10:FF:000003">
    <property type="entry name" value="lymphocyte antigen 6E isoform X1"/>
    <property type="match status" value="1"/>
</dbReference>
<dbReference type="Proteomes" id="UP000515159">
    <property type="component" value="Chromosome 2"/>
</dbReference>
<dbReference type="PANTHER" id="PTHR16983:SF16">
    <property type="entry name" value="UPAR_LY6 DOMAIN-CONTAINING PROTEIN"/>
    <property type="match status" value="1"/>
</dbReference>
<dbReference type="InParanoid" id="A0A6P8PJ75"/>
<dbReference type="GeneID" id="117354791"/>
<evidence type="ECO:0000313" key="4">
    <source>
        <dbReference type="Proteomes" id="UP000515159"/>
    </source>
</evidence>
<protein>
    <submittedName>
        <fullName evidence="5">Ly6/PLAUR domain-containing protein 2-like</fullName>
    </submittedName>
</protein>
<dbReference type="CDD" id="cd23560">
    <property type="entry name" value="TFP_LU_ECD_SLURP1_like"/>
    <property type="match status" value="1"/>
</dbReference>
<evidence type="ECO:0000259" key="3">
    <source>
        <dbReference type="Pfam" id="PF00087"/>
    </source>
</evidence>
<reference evidence="5" key="1">
    <citation type="submission" date="2025-08" db="UniProtKB">
        <authorList>
            <consortium name="RefSeq"/>
        </authorList>
    </citation>
    <scope>IDENTIFICATION</scope>
</reference>
<dbReference type="InterPro" id="IPR045860">
    <property type="entry name" value="Snake_toxin-like_sf"/>
</dbReference>
<dbReference type="PANTHER" id="PTHR16983">
    <property type="entry name" value="UPAR/LY6 DOMAIN-CONTAINING PROTEIN"/>
    <property type="match status" value="1"/>
</dbReference>
<dbReference type="FunCoup" id="A0A6P8PJ75">
    <property type="interactions" value="32"/>
</dbReference>
<dbReference type="Pfam" id="PF00087">
    <property type="entry name" value="Toxin_TOLIP"/>
    <property type="match status" value="1"/>
</dbReference>
<evidence type="ECO:0000256" key="1">
    <source>
        <dbReference type="ARBA" id="ARBA00022729"/>
    </source>
</evidence>
<dbReference type="RefSeq" id="XP_033788662.1">
    <property type="nucleotide sequence ID" value="XM_033932771.1"/>
</dbReference>